<reference evidence="2 3" key="1">
    <citation type="journal article" date="2016" name="Antonie Van Leeuwenhoek">
        <title>Lysinibacillus endophyticus sp. nov., an indole-3-acetic acid producing endophytic bacterium isolated from corn root (Zea mays cv. Xinken-5).</title>
        <authorList>
            <person name="Yu J."/>
            <person name="Guan X."/>
            <person name="Liu C."/>
            <person name="Xiang W."/>
            <person name="Yu Z."/>
            <person name="Liu X."/>
            <person name="Wang G."/>
        </authorList>
    </citation>
    <scope>NUCLEOTIDE SEQUENCE [LARGE SCALE GENOMIC DNA]</scope>
    <source>
        <strain evidence="2 3">DSM 100506</strain>
    </source>
</reference>
<evidence type="ECO:0000259" key="1">
    <source>
        <dbReference type="PROSITE" id="PS50965"/>
    </source>
</evidence>
<protein>
    <submittedName>
        <fullName evidence="2">NERD domain-containing protein</fullName>
    </submittedName>
</protein>
<evidence type="ECO:0000313" key="3">
    <source>
        <dbReference type="Proteomes" id="UP000272238"/>
    </source>
</evidence>
<dbReference type="OrthoDB" id="569879at2"/>
<comment type="caution">
    <text evidence="2">The sequence shown here is derived from an EMBL/GenBank/DDBJ whole genome shotgun (WGS) entry which is preliminary data.</text>
</comment>
<name>A0A494Z2K2_9BACL</name>
<proteinExistence type="predicted"/>
<dbReference type="Proteomes" id="UP000272238">
    <property type="component" value="Unassembled WGS sequence"/>
</dbReference>
<feature type="domain" description="NERD" evidence="1">
    <location>
        <begin position="41"/>
        <end position="159"/>
    </location>
</feature>
<evidence type="ECO:0000313" key="2">
    <source>
        <dbReference type="EMBL" id="RKQ16732.1"/>
    </source>
</evidence>
<gene>
    <name evidence="2" type="ORF">D8M03_08940</name>
</gene>
<dbReference type="AlphaFoldDB" id="A0A494Z2K2"/>
<dbReference type="RefSeq" id="WP_121214427.1">
    <property type="nucleotide sequence ID" value="NZ_RBZN01000018.1"/>
</dbReference>
<dbReference type="PROSITE" id="PS50965">
    <property type="entry name" value="NERD"/>
    <property type="match status" value="1"/>
</dbReference>
<sequence>MILLERKMPNKLSFANALVRRLNNKHEHFDYYVKLANRLQAGYKGELFVDRLLVELTKPEKHFFIFNYECINEFGFPHQIDTLLLSPEFLLIIEIKNISGRVDYEEDKHQLTRTLENTIESFTNPFAQIRRHGQYFFRLLKRLKIPLPIEYAIVSSNPSTIIGKIPKHPPFFHASGLQFYLNKLEAKYKPVVTNEQLVELANYLNSNLKRSEAKNHIELCHIKKGVLCEICNYEFQMHYKAGTWCCPKCRVRNKKAILQALDDYRLLVNNYITNQEFREFFGIDSMHVASKLLARLGLTSEGEKRGRRYLIPEDIVNKGPF</sequence>
<dbReference type="EMBL" id="RBZN01000018">
    <property type="protein sequence ID" value="RKQ16732.1"/>
    <property type="molecule type" value="Genomic_DNA"/>
</dbReference>
<organism evidence="2 3">
    <name type="scientific">Ureibacillus endophyticus</name>
    <dbReference type="NCBI Taxonomy" id="1978490"/>
    <lineage>
        <taxon>Bacteria</taxon>
        <taxon>Bacillati</taxon>
        <taxon>Bacillota</taxon>
        <taxon>Bacilli</taxon>
        <taxon>Bacillales</taxon>
        <taxon>Caryophanaceae</taxon>
        <taxon>Ureibacillus</taxon>
    </lineage>
</organism>
<keyword evidence="3" id="KW-1185">Reference proteome</keyword>
<dbReference type="InterPro" id="IPR011528">
    <property type="entry name" value="NERD"/>
</dbReference>
<accession>A0A494Z2K2</accession>
<dbReference type="Pfam" id="PF08378">
    <property type="entry name" value="NERD"/>
    <property type="match status" value="1"/>
</dbReference>